<evidence type="ECO:0000256" key="1">
    <source>
        <dbReference type="ARBA" id="ARBA00004141"/>
    </source>
</evidence>
<accession>A0A346NKR9</accession>
<evidence type="ECO:0000313" key="7">
    <source>
        <dbReference type="EMBL" id="AXR06126.1"/>
    </source>
</evidence>
<dbReference type="EMBL" id="CP031769">
    <property type="protein sequence ID" value="AXR06126.1"/>
    <property type="molecule type" value="Genomic_DNA"/>
</dbReference>
<dbReference type="Pfam" id="PF04241">
    <property type="entry name" value="DUF423"/>
    <property type="match status" value="1"/>
</dbReference>
<keyword evidence="8" id="KW-1185">Reference proteome</keyword>
<dbReference type="Proteomes" id="UP000262073">
    <property type="component" value="Chromosome"/>
</dbReference>
<dbReference type="RefSeq" id="WP_108566325.1">
    <property type="nucleotide sequence ID" value="NZ_CP031769.1"/>
</dbReference>
<feature type="transmembrane region" description="Helical" evidence="6">
    <location>
        <begin position="100"/>
        <end position="118"/>
    </location>
</feature>
<gene>
    <name evidence="7" type="ORF">D0Y50_06965</name>
</gene>
<evidence type="ECO:0000256" key="5">
    <source>
        <dbReference type="ARBA" id="ARBA00023136"/>
    </source>
</evidence>
<organism evidence="7 8">
    <name type="scientific">Salinimonas sediminis</name>
    <dbReference type="NCBI Taxonomy" id="2303538"/>
    <lineage>
        <taxon>Bacteria</taxon>
        <taxon>Pseudomonadati</taxon>
        <taxon>Pseudomonadota</taxon>
        <taxon>Gammaproteobacteria</taxon>
        <taxon>Alteromonadales</taxon>
        <taxon>Alteromonadaceae</taxon>
        <taxon>Alteromonas/Salinimonas group</taxon>
        <taxon>Salinimonas</taxon>
    </lineage>
</organism>
<dbReference type="KEGG" id="salm:D0Y50_06965"/>
<keyword evidence="3 6" id="KW-0812">Transmembrane</keyword>
<sequence>MKGFIAAGASGALLSVMLGALATHSLKQQLTAEALAAFTTAVQYQMYHSLALLLACVLPLRNRWVGVAKICFVIGTLLFSGSIYGLTLAQWTWLGPVTPLGGLTLMIGWLALIVASLGDASNG</sequence>
<reference evidence="7 8" key="1">
    <citation type="submission" date="2018-08" db="EMBL/GenBank/DDBJ databases">
        <title>Salinimonas sediminis sp. nov., a piezophilic bacterium isolated from a deep-sea sediment sample from the New Britain Trench.</title>
        <authorList>
            <person name="Cao J."/>
        </authorList>
    </citation>
    <scope>NUCLEOTIDE SEQUENCE [LARGE SCALE GENOMIC DNA]</scope>
    <source>
        <strain evidence="7 8">N102</strain>
    </source>
</reference>
<evidence type="ECO:0000313" key="8">
    <source>
        <dbReference type="Proteomes" id="UP000262073"/>
    </source>
</evidence>
<feature type="transmembrane region" description="Helical" evidence="6">
    <location>
        <begin position="42"/>
        <end position="60"/>
    </location>
</feature>
<name>A0A346NKR9_9ALTE</name>
<keyword evidence="5 6" id="KW-0472">Membrane</keyword>
<comment type="similarity">
    <text evidence="2">Belongs to the UPF0382 family.</text>
</comment>
<dbReference type="OrthoDB" id="9802121at2"/>
<evidence type="ECO:0000256" key="3">
    <source>
        <dbReference type="ARBA" id="ARBA00022692"/>
    </source>
</evidence>
<dbReference type="PANTHER" id="PTHR43461:SF1">
    <property type="entry name" value="TRANSMEMBRANE PROTEIN 256"/>
    <property type="match status" value="1"/>
</dbReference>
<evidence type="ECO:0000256" key="4">
    <source>
        <dbReference type="ARBA" id="ARBA00022989"/>
    </source>
</evidence>
<dbReference type="GO" id="GO:0016020">
    <property type="term" value="C:membrane"/>
    <property type="evidence" value="ECO:0007669"/>
    <property type="project" value="UniProtKB-SubCell"/>
</dbReference>
<proteinExistence type="inferred from homology"/>
<dbReference type="InterPro" id="IPR006696">
    <property type="entry name" value="DUF423"/>
</dbReference>
<evidence type="ECO:0000256" key="6">
    <source>
        <dbReference type="SAM" id="Phobius"/>
    </source>
</evidence>
<evidence type="ECO:0000256" key="2">
    <source>
        <dbReference type="ARBA" id="ARBA00009694"/>
    </source>
</evidence>
<feature type="transmembrane region" description="Helical" evidence="6">
    <location>
        <begin position="72"/>
        <end position="94"/>
    </location>
</feature>
<comment type="subcellular location">
    <subcellularLocation>
        <location evidence="1">Membrane</location>
        <topology evidence="1">Multi-pass membrane protein</topology>
    </subcellularLocation>
</comment>
<keyword evidence="4 6" id="KW-1133">Transmembrane helix</keyword>
<protein>
    <submittedName>
        <fullName evidence="7">DUF423 domain-containing protein</fullName>
    </submittedName>
</protein>
<dbReference type="PANTHER" id="PTHR43461">
    <property type="entry name" value="TRANSMEMBRANE PROTEIN 256"/>
    <property type="match status" value="1"/>
</dbReference>
<dbReference type="AlphaFoldDB" id="A0A346NKR9"/>